<dbReference type="STRING" id="1511.CLOST_1550"/>
<name>E3PS16_ACESD</name>
<evidence type="ECO:0000313" key="2">
    <source>
        <dbReference type="EMBL" id="CBH21670.1"/>
    </source>
</evidence>
<protein>
    <recommendedName>
        <fullName evidence="1">Metallo-beta-lactamase domain-containing protein</fullName>
    </recommendedName>
</protein>
<dbReference type="Proteomes" id="UP000007041">
    <property type="component" value="Chromosome"/>
</dbReference>
<dbReference type="InterPro" id="IPR052533">
    <property type="entry name" value="WalJ/YycJ-like"/>
</dbReference>
<organism evidence="2 3">
    <name type="scientific">Acetoanaerobium sticklandii (strain ATCC 12662 / DSM 519 / JCM 1433 / CCUG 9281 / NCIMB 10654 / HF)</name>
    <name type="common">Clostridium sticklandii</name>
    <dbReference type="NCBI Taxonomy" id="499177"/>
    <lineage>
        <taxon>Bacteria</taxon>
        <taxon>Bacillati</taxon>
        <taxon>Bacillota</taxon>
        <taxon>Clostridia</taxon>
        <taxon>Peptostreptococcales</taxon>
        <taxon>Filifactoraceae</taxon>
        <taxon>Acetoanaerobium</taxon>
    </lineage>
</organism>
<dbReference type="eggNOG" id="COG1235">
    <property type="taxonomic scope" value="Bacteria"/>
</dbReference>
<dbReference type="PANTHER" id="PTHR47619">
    <property type="entry name" value="METALLO-HYDROLASE YYCJ-RELATED"/>
    <property type="match status" value="1"/>
</dbReference>
<dbReference type="HOGENOM" id="CLU_073253_2_0_9"/>
<dbReference type="KEGG" id="cst:CLOST_1550"/>
<dbReference type="Pfam" id="PF12706">
    <property type="entry name" value="Lactamase_B_2"/>
    <property type="match status" value="1"/>
</dbReference>
<dbReference type="EMBL" id="FP565809">
    <property type="protein sequence ID" value="CBH21670.1"/>
    <property type="molecule type" value="Genomic_DNA"/>
</dbReference>
<dbReference type="AlphaFoldDB" id="E3PS16"/>
<dbReference type="InterPro" id="IPR001279">
    <property type="entry name" value="Metallo-B-lactamas"/>
</dbReference>
<dbReference type="Gene3D" id="3.60.15.10">
    <property type="entry name" value="Ribonuclease Z/Hydroxyacylglutathione hydrolase-like"/>
    <property type="match status" value="1"/>
</dbReference>
<dbReference type="PANTHER" id="PTHR47619:SF1">
    <property type="entry name" value="EXODEOXYRIBONUCLEASE WALJ"/>
    <property type="match status" value="1"/>
</dbReference>
<dbReference type="InterPro" id="IPR036866">
    <property type="entry name" value="RibonucZ/Hydroxyglut_hydro"/>
</dbReference>
<feature type="domain" description="Metallo-beta-lactamase" evidence="1">
    <location>
        <begin position="11"/>
        <end position="182"/>
    </location>
</feature>
<sequence>MEFQILASSSKGNSYLVKGSEGSLLLEAGIPFKKIKETLDFDLSDIKGCLITHEHQDHSKSIKDIAKAGIDVYASKGTFEGCKVSGHRYIKVMDKQQISIAGFNILAFKTEHDCNEPLGFLLYEKETKEKLLFATDTYYIRYKFAGLNHIAVECNYCEEVLTRNINSGYMLPELANRIRRSHFGLDNVIEFLKANGTESLKNLYLLHLSDGNSDVNIIESEIKKVYQGNFIIAQS</sequence>
<gene>
    <name evidence="2" type="ordered locus">CLOST_1550</name>
</gene>
<reference evidence="3" key="1">
    <citation type="journal article" date="2010" name="BMC Genomics">
        <title>Clostridium sticklandii, a specialist in amino acid degradation:revisiting its metabolism through its genome sequence.</title>
        <authorList>
            <person name="Fonknechten N."/>
            <person name="Chaussonnerie S."/>
            <person name="Tricot S."/>
            <person name="Lajus A."/>
            <person name="Andreesen J.R."/>
            <person name="Perchat N."/>
            <person name="Pelletier E."/>
            <person name="Gouyvenoux M."/>
            <person name="Barbe V."/>
            <person name="Salanoubat M."/>
            <person name="Le Paslier D."/>
            <person name="Weissenbach J."/>
            <person name="Cohen G.N."/>
            <person name="Kreimeyer A."/>
        </authorList>
    </citation>
    <scope>NUCLEOTIDE SEQUENCE [LARGE SCALE GENOMIC DNA]</scope>
    <source>
        <strain evidence="3">ATCC 12662 / DSM 519 / JCM 1433 / CCUG 9281 / NCIMB 10654 / HF</strain>
    </source>
</reference>
<keyword evidence="3" id="KW-1185">Reference proteome</keyword>
<accession>E3PS16</accession>
<proteinExistence type="predicted"/>
<dbReference type="BioCyc" id="CSTI499177:GJE9-1602-MONOMER"/>
<evidence type="ECO:0000313" key="3">
    <source>
        <dbReference type="Proteomes" id="UP000007041"/>
    </source>
</evidence>
<dbReference type="SUPFAM" id="SSF56281">
    <property type="entry name" value="Metallo-hydrolase/oxidoreductase"/>
    <property type="match status" value="1"/>
</dbReference>
<dbReference type="SMART" id="SM00849">
    <property type="entry name" value="Lactamase_B"/>
    <property type="match status" value="1"/>
</dbReference>
<evidence type="ECO:0000259" key="1">
    <source>
        <dbReference type="SMART" id="SM00849"/>
    </source>
</evidence>